<feature type="domain" description="HD" evidence="1">
    <location>
        <begin position="38"/>
        <end position="120"/>
    </location>
</feature>
<dbReference type="InterPro" id="IPR003607">
    <property type="entry name" value="HD/PDEase_dom"/>
</dbReference>
<dbReference type="Proteomes" id="UP000500953">
    <property type="component" value="Chromosome"/>
</dbReference>
<evidence type="ECO:0000313" key="2">
    <source>
        <dbReference type="EMBL" id="QIS17613.1"/>
    </source>
</evidence>
<dbReference type="Pfam" id="PF01966">
    <property type="entry name" value="HD"/>
    <property type="match status" value="1"/>
</dbReference>
<organism evidence="2 3">
    <name type="scientific">Nocardia terpenica</name>
    <dbReference type="NCBI Taxonomy" id="455432"/>
    <lineage>
        <taxon>Bacteria</taxon>
        <taxon>Bacillati</taxon>
        <taxon>Actinomycetota</taxon>
        <taxon>Actinomycetes</taxon>
        <taxon>Mycobacteriales</taxon>
        <taxon>Nocardiaceae</taxon>
        <taxon>Nocardia</taxon>
    </lineage>
</organism>
<protein>
    <submittedName>
        <fullName evidence="2">HD domain-containing protein</fullName>
    </submittedName>
</protein>
<dbReference type="InterPro" id="IPR006674">
    <property type="entry name" value="HD_domain"/>
</dbReference>
<dbReference type="PANTHER" id="PTHR35569:SF1">
    <property type="entry name" value="CYANAMIDE HYDRATASE DDI2-RELATED"/>
    <property type="match status" value="1"/>
</dbReference>
<evidence type="ECO:0000313" key="3">
    <source>
        <dbReference type="Proteomes" id="UP000500953"/>
    </source>
</evidence>
<sequence length="207" mass="22772">MFPKKGNSMASDAVAVPDSALAKAATDLLTAAAPQVLVNHCRRTYQFGWALGNRRGWKVDRETLYICATLHDLGLTEKYDGPAGFEVQGAAAAESFLIERGCPPERATLVKDAIALHLDGVAAVNDPRPEVVLTAMGTGLDTHGFRVDEIDSRFLDKVVENWPRLGFREWLRRACFDQAERKPESQVAWWVNGGYMGPDIGNPPFTE</sequence>
<name>A0A6G9YXR7_9NOCA</name>
<accession>A0A6G9YXR7</accession>
<dbReference type="Gene3D" id="1.10.3210.10">
    <property type="entry name" value="Hypothetical protein af1432"/>
    <property type="match status" value="1"/>
</dbReference>
<dbReference type="PANTHER" id="PTHR35569">
    <property type="entry name" value="CYANAMIDE HYDRATASE DDI2-RELATED"/>
    <property type="match status" value="1"/>
</dbReference>
<dbReference type="AlphaFoldDB" id="A0A6G9YXR7"/>
<reference evidence="2 3" key="1">
    <citation type="journal article" date="2019" name="ACS Chem. Biol.">
        <title>Identification and Mobilization of a Cryptic Antibiotic Biosynthesis Gene Locus from a Human-Pathogenic Nocardia Isolate.</title>
        <authorList>
            <person name="Herisse M."/>
            <person name="Ishida K."/>
            <person name="Porter J.L."/>
            <person name="Howden B."/>
            <person name="Hertweck C."/>
            <person name="Stinear T.P."/>
            <person name="Pidot S.J."/>
        </authorList>
    </citation>
    <scope>NUCLEOTIDE SEQUENCE [LARGE SCALE GENOMIC DNA]</scope>
    <source>
        <strain evidence="2 3">AUSMDU00012715</strain>
    </source>
</reference>
<dbReference type="CDD" id="cd00077">
    <property type="entry name" value="HDc"/>
    <property type="match status" value="1"/>
</dbReference>
<dbReference type="EMBL" id="CP046173">
    <property type="protein sequence ID" value="QIS17613.1"/>
    <property type="molecule type" value="Genomic_DNA"/>
</dbReference>
<proteinExistence type="predicted"/>
<dbReference type="SUPFAM" id="SSF109604">
    <property type="entry name" value="HD-domain/PDEase-like"/>
    <property type="match status" value="1"/>
</dbReference>
<evidence type="ECO:0000259" key="1">
    <source>
        <dbReference type="Pfam" id="PF01966"/>
    </source>
</evidence>
<gene>
    <name evidence="2" type="ORF">F6W96_04130</name>
</gene>